<name>A0A7T3C0F3_MORNO</name>
<protein>
    <submittedName>
        <fullName evidence="4">Helix-turn-helix transcriptional regulator</fullName>
    </submittedName>
</protein>
<dbReference type="Proteomes" id="UP000594834">
    <property type="component" value="Chromosome"/>
</dbReference>
<dbReference type="PANTHER" id="PTHR46797">
    <property type="entry name" value="HTH-TYPE TRANSCRIPTIONAL REGULATOR"/>
    <property type="match status" value="1"/>
</dbReference>
<dbReference type="Pfam" id="PF01381">
    <property type="entry name" value="HTH_3"/>
    <property type="match status" value="1"/>
</dbReference>
<dbReference type="CDD" id="cd00093">
    <property type="entry name" value="HTH_XRE"/>
    <property type="match status" value="1"/>
</dbReference>
<dbReference type="InterPro" id="IPR010982">
    <property type="entry name" value="Lambda_DNA-bd_dom_sf"/>
</dbReference>
<dbReference type="Gene3D" id="1.10.260.40">
    <property type="entry name" value="lambda repressor-like DNA-binding domains"/>
    <property type="match status" value="1"/>
</dbReference>
<dbReference type="EMBL" id="CP065728">
    <property type="protein sequence ID" value="QPT45272.1"/>
    <property type="molecule type" value="Genomic_DNA"/>
</dbReference>
<dbReference type="PANTHER" id="PTHR46797:SF1">
    <property type="entry name" value="METHYLPHOSPHONATE SYNTHASE"/>
    <property type="match status" value="1"/>
</dbReference>
<organism evidence="4 5">
    <name type="scientific">Moraxella nonliquefaciens</name>
    <dbReference type="NCBI Taxonomy" id="478"/>
    <lineage>
        <taxon>Bacteria</taxon>
        <taxon>Pseudomonadati</taxon>
        <taxon>Pseudomonadota</taxon>
        <taxon>Gammaproteobacteria</taxon>
        <taxon>Moraxellales</taxon>
        <taxon>Moraxellaceae</taxon>
        <taxon>Moraxella</taxon>
    </lineage>
</organism>
<keyword evidence="5" id="KW-1185">Reference proteome</keyword>
<proteinExistence type="predicted"/>
<keyword evidence="1" id="KW-0238">DNA-binding</keyword>
<feature type="domain" description="HTH cro/C1-type" evidence="3">
    <location>
        <begin position="9"/>
        <end position="63"/>
    </location>
</feature>
<gene>
    <name evidence="4" type="ORF">I6G26_04590</name>
</gene>
<dbReference type="SMART" id="SM00530">
    <property type="entry name" value="HTH_XRE"/>
    <property type="match status" value="1"/>
</dbReference>
<accession>A0A7T3C0F3</accession>
<dbReference type="PROSITE" id="PS50943">
    <property type="entry name" value="HTH_CROC1"/>
    <property type="match status" value="1"/>
</dbReference>
<evidence type="ECO:0000256" key="2">
    <source>
        <dbReference type="SAM" id="Coils"/>
    </source>
</evidence>
<keyword evidence="2" id="KW-0175">Coiled coil</keyword>
<dbReference type="SUPFAM" id="SSF47413">
    <property type="entry name" value="lambda repressor-like DNA-binding domains"/>
    <property type="match status" value="1"/>
</dbReference>
<dbReference type="InterPro" id="IPR001387">
    <property type="entry name" value="Cro/C1-type_HTH"/>
</dbReference>
<dbReference type="InterPro" id="IPR050807">
    <property type="entry name" value="TransReg_Diox_bact_type"/>
</dbReference>
<dbReference type="RefSeq" id="WP_082995454.1">
    <property type="nucleotide sequence ID" value="NZ_CP065728.1"/>
</dbReference>
<sequence length="138" mass="15549">MSTQKMPTMKELRKEKNLTQSQMAELTDLSISGYAKIERGECSPNTESLQKIAQALGVSMEALMERDSIVIINDEATGINHSPITNFYHKTMQFGEASQSSEVALLQVRLDHLQEIIAQKDIEINNLKEIIELLKKSK</sequence>
<feature type="coiled-coil region" evidence="2">
    <location>
        <begin position="110"/>
        <end position="137"/>
    </location>
</feature>
<reference evidence="4 5" key="1">
    <citation type="submission" date="2020-12" db="EMBL/GenBank/DDBJ databases">
        <title>FDA dAtabase for Regulatory Grade micrObial Sequences (FDA-ARGOS): Supporting development and validation of Infectious Disease Dx tests.</title>
        <authorList>
            <person name="Sproer C."/>
            <person name="Gronow S."/>
            <person name="Severitt S."/>
            <person name="Schroder I."/>
            <person name="Tallon L."/>
            <person name="Sadzewicz L."/>
            <person name="Zhao X."/>
            <person name="Boylan J."/>
            <person name="Ott S."/>
            <person name="Bowen H."/>
            <person name="Vavikolanu K."/>
            <person name="Mehta A."/>
            <person name="Aluvathingal J."/>
            <person name="Nadendla S."/>
            <person name="Lowell S."/>
            <person name="Myers T."/>
            <person name="Yan Y."/>
            <person name="Sichtig H."/>
        </authorList>
    </citation>
    <scope>NUCLEOTIDE SEQUENCE [LARGE SCALE GENOMIC DNA]</scope>
    <source>
        <strain evidence="4 5">FDAARGOS_869</strain>
    </source>
</reference>
<evidence type="ECO:0000259" key="3">
    <source>
        <dbReference type="PROSITE" id="PS50943"/>
    </source>
</evidence>
<evidence type="ECO:0000313" key="5">
    <source>
        <dbReference type="Proteomes" id="UP000594834"/>
    </source>
</evidence>
<evidence type="ECO:0000256" key="1">
    <source>
        <dbReference type="ARBA" id="ARBA00023125"/>
    </source>
</evidence>
<evidence type="ECO:0000313" key="4">
    <source>
        <dbReference type="EMBL" id="QPT45272.1"/>
    </source>
</evidence>